<dbReference type="SUPFAM" id="SSF53756">
    <property type="entry name" value="UDP-Glycosyltransferase/glycogen phosphorylase"/>
    <property type="match status" value="1"/>
</dbReference>
<dbReference type="PANTHER" id="PTHR30160">
    <property type="entry name" value="TETRAACYLDISACCHARIDE 4'-KINASE-RELATED"/>
    <property type="match status" value="1"/>
</dbReference>
<dbReference type="InterPro" id="IPR002201">
    <property type="entry name" value="Glyco_trans_9"/>
</dbReference>
<dbReference type="EC" id="2.4.-.-" evidence="3"/>
<evidence type="ECO:0000256" key="2">
    <source>
        <dbReference type="ARBA" id="ARBA00022679"/>
    </source>
</evidence>
<evidence type="ECO:0000313" key="4">
    <source>
        <dbReference type="Proteomes" id="UP001276564"/>
    </source>
</evidence>
<reference evidence="3 4" key="1">
    <citation type="submission" date="2023-08" db="EMBL/GenBank/DDBJ databases">
        <title>Implementing the SeqCode for naming new Mesorhizobium species isolated from Vachellia karroo root nodules.</title>
        <authorList>
            <person name="Van Lill M."/>
        </authorList>
    </citation>
    <scope>NUCLEOTIDE SEQUENCE [LARGE SCALE GENOMIC DNA]</scope>
    <source>
        <strain evidence="3 4">VK4B</strain>
    </source>
</reference>
<dbReference type="Pfam" id="PF01075">
    <property type="entry name" value="Glyco_transf_9"/>
    <property type="match status" value="1"/>
</dbReference>
<evidence type="ECO:0000313" key="3">
    <source>
        <dbReference type="EMBL" id="MDX8539020.1"/>
    </source>
</evidence>
<dbReference type="RefSeq" id="WP_128274776.1">
    <property type="nucleotide sequence ID" value="NZ_JAVIIP010000007.1"/>
</dbReference>
<evidence type="ECO:0000256" key="1">
    <source>
        <dbReference type="ARBA" id="ARBA00022676"/>
    </source>
</evidence>
<gene>
    <name evidence="3" type="ORF">RFM23_15475</name>
</gene>
<accession>A0ABU5AP05</accession>
<dbReference type="Gene3D" id="3.40.50.2000">
    <property type="entry name" value="Glycogen Phosphorylase B"/>
    <property type="match status" value="2"/>
</dbReference>
<dbReference type="Proteomes" id="UP001276564">
    <property type="component" value="Unassembled WGS sequence"/>
</dbReference>
<keyword evidence="1 3" id="KW-0328">Glycosyltransferase</keyword>
<sequence>MLQISPAPFRSILILQTKFIGDLVLASALARNLQLGYPGVGIVFLCEARFASFLTAHGIASDVVTFRRAMMRGSPLQRGRELYSMVRRLRRHRFDMTIDLTDSKTSRIISSLVNAPTRVGYHPSERPLRWHERQPANVRARPFGFGERHYLYRYLSPLEALGVDLRVRAPSMRPLAVETARALALLDKYHLRRSGFVAVHAGASFLGRRWQPERFAAVIDEIARETGLDFVLVGGPDEHKAADEIAARTASPVVNFVGALSLETLLALLKEARLFLGNESGPMHMAAAAGTPVVGLYGLTNPIRWGPVGVASIALQPSMPCECVASDFCKPTDPSKACCVWRLEVGPVTDAVREILARTEKQTANALSRYA</sequence>
<dbReference type="InterPro" id="IPR051199">
    <property type="entry name" value="LPS_LOS_Heptosyltrfase"/>
</dbReference>
<name>A0ABU5AP05_9HYPH</name>
<proteinExistence type="predicted"/>
<dbReference type="PANTHER" id="PTHR30160:SF1">
    <property type="entry name" value="LIPOPOLYSACCHARIDE 1,2-N-ACETYLGLUCOSAMINETRANSFERASE-RELATED"/>
    <property type="match status" value="1"/>
</dbReference>
<organism evidence="3 4">
    <name type="scientific">Mesorhizobium abyssinicae</name>
    <dbReference type="NCBI Taxonomy" id="1209958"/>
    <lineage>
        <taxon>Bacteria</taxon>
        <taxon>Pseudomonadati</taxon>
        <taxon>Pseudomonadota</taxon>
        <taxon>Alphaproteobacteria</taxon>
        <taxon>Hyphomicrobiales</taxon>
        <taxon>Phyllobacteriaceae</taxon>
        <taxon>Mesorhizobium</taxon>
    </lineage>
</organism>
<keyword evidence="4" id="KW-1185">Reference proteome</keyword>
<keyword evidence="2 3" id="KW-0808">Transferase</keyword>
<dbReference type="CDD" id="cd03789">
    <property type="entry name" value="GT9_LPS_heptosyltransferase"/>
    <property type="match status" value="1"/>
</dbReference>
<dbReference type="EMBL" id="JAVIIP010000007">
    <property type="protein sequence ID" value="MDX8539020.1"/>
    <property type="molecule type" value="Genomic_DNA"/>
</dbReference>
<comment type="caution">
    <text evidence="3">The sequence shown here is derived from an EMBL/GenBank/DDBJ whole genome shotgun (WGS) entry which is preliminary data.</text>
</comment>
<protein>
    <submittedName>
        <fullName evidence="3">Glycosyltransferase family 9 protein</fullName>
        <ecNumber evidence="3">2.4.-.-</ecNumber>
    </submittedName>
</protein>
<dbReference type="GO" id="GO:0016757">
    <property type="term" value="F:glycosyltransferase activity"/>
    <property type="evidence" value="ECO:0007669"/>
    <property type="project" value="UniProtKB-KW"/>
</dbReference>